<protein>
    <recommendedName>
        <fullName evidence="4">HipA-like C-terminal domain-containing protein</fullName>
    </recommendedName>
</protein>
<dbReference type="OrthoDB" id="5526115at2"/>
<dbReference type="RefSeq" id="WP_155798372.1">
    <property type="nucleotide sequence ID" value="NZ_JEMA01000449.1"/>
</dbReference>
<evidence type="ECO:0000313" key="2">
    <source>
        <dbReference type="EMBL" id="KYF69777.1"/>
    </source>
</evidence>
<accession>A0A150QP72</accession>
<dbReference type="EMBL" id="JEMA01000449">
    <property type="protein sequence ID" value="KYF69777.1"/>
    <property type="molecule type" value="Genomic_DNA"/>
</dbReference>
<evidence type="ECO:0008006" key="4">
    <source>
        <dbReference type="Google" id="ProtNLM"/>
    </source>
</evidence>
<evidence type="ECO:0000256" key="1">
    <source>
        <dbReference type="SAM" id="MobiDB-lite"/>
    </source>
</evidence>
<feature type="region of interest" description="Disordered" evidence="1">
    <location>
        <begin position="134"/>
        <end position="159"/>
    </location>
</feature>
<organism evidence="2 3">
    <name type="scientific">Sorangium cellulosum</name>
    <name type="common">Polyangium cellulosum</name>
    <dbReference type="NCBI Taxonomy" id="56"/>
    <lineage>
        <taxon>Bacteria</taxon>
        <taxon>Pseudomonadati</taxon>
        <taxon>Myxococcota</taxon>
        <taxon>Polyangia</taxon>
        <taxon>Polyangiales</taxon>
        <taxon>Polyangiaceae</taxon>
        <taxon>Sorangium</taxon>
    </lineage>
</organism>
<evidence type="ECO:0000313" key="3">
    <source>
        <dbReference type="Proteomes" id="UP000075260"/>
    </source>
</evidence>
<sequence>MAQPRAAIGGTAPRAPHPATVAQPRAAIGGTALRAPHPATVAQPEPAVGDALQPYRKGQRNRGFLDSKKAKTKAERARHVSVVKHINHQQRAYLAGKVDVSLLDGPIVNLPVWAALLLLSASLITAAEARSIEVHQSRQPAPRSPQKVPSSPGGYSNSTALVPVHGGTDVCPVRPPPLVRTPGMIGGLLPVPPRSLTSPIGSSNLVELLPARNVTLSPGERLTRSIFEAWRPKVKALGQRESLKPIYKQLATFRGGGAKLSPISGGDGGAYFLKAGGKTGWVVKPGDEDLMCPNNRKGFGYDGKRLHAGIPVHTAVQREVATHHVANRLGLGHLVPGTVATIFDGSGVFSTKGPKLCSAQQFLPGIMGVGELRDELVTKLRQGGAPIHEAADSATKLIDGMLDEADFADMMLLNWLTHDNDAHGGNCAVYVKGGPGVSAETPLAVKDLLKKPVDEMGKYTLGMKKIDNGLAMPEKNTNGRNYLSVFPKFKQPVSARVHDKLKEWTTTARGGLTPVQAVAKELDELDLDPEGISTAGDAMVERIRKYESKSKTVQKRGWSYERFQSLVGYDYRG</sequence>
<comment type="caution">
    <text evidence="2">The sequence shown here is derived from an EMBL/GenBank/DDBJ whole genome shotgun (WGS) entry which is preliminary data.</text>
</comment>
<name>A0A150QP72_SORCE</name>
<gene>
    <name evidence="2" type="ORF">BE15_10175</name>
</gene>
<reference evidence="2 3" key="1">
    <citation type="submission" date="2014-02" db="EMBL/GenBank/DDBJ databases">
        <title>The small core and large imbalanced accessory genome model reveals a collaborative survival strategy of Sorangium cellulosum strains in nature.</title>
        <authorList>
            <person name="Han K."/>
            <person name="Peng R."/>
            <person name="Blom J."/>
            <person name="Li Y.-Z."/>
        </authorList>
    </citation>
    <scope>NUCLEOTIDE SEQUENCE [LARGE SCALE GENOMIC DNA]</scope>
    <source>
        <strain evidence="2 3">So0008-312</strain>
    </source>
</reference>
<dbReference type="Proteomes" id="UP000075260">
    <property type="component" value="Unassembled WGS sequence"/>
</dbReference>
<feature type="compositionally biased region" description="Polar residues" evidence="1">
    <location>
        <begin position="147"/>
        <end position="159"/>
    </location>
</feature>
<feature type="region of interest" description="Disordered" evidence="1">
    <location>
        <begin position="1"/>
        <end position="22"/>
    </location>
</feature>
<proteinExistence type="predicted"/>
<dbReference type="AlphaFoldDB" id="A0A150QP72"/>